<feature type="transmembrane region" description="Helical" evidence="1">
    <location>
        <begin position="17"/>
        <end position="38"/>
    </location>
</feature>
<keyword evidence="1" id="KW-1133">Transmembrane helix</keyword>
<dbReference type="EMBL" id="CP119934">
    <property type="protein sequence ID" value="WFD01386.1"/>
    <property type="molecule type" value="Genomic_DNA"/>
</dbReference>
<reference evidence="2" key="1">
    <citation type="submission" date="2023-03" db="EMBL/GenBank/DDBJ databases">
        <title>Mating type loci evolution in Malassezia.</title>
        <authorList>
            <person name="Coelho M.A."/>
        </authorList>
    </citation>
    <scope>NUCLEOTIDE SEQUENCE</scope>
    <source>
        <strain evidence="2">CBS 7876</strain>
    </source>
</reference>
<feature type="transmembrane region" description="Helical" evidence="1">
    <location>
        <begin position="90"/>
        <end position="108"/>
    </location>
</feature>
<dbReference type="Proteomes" id="UP001214603">
    <property type="component" value="Chromosome 1"/>
</dbReference>
<name>A0AAF0IUW1_9BASI</name>
<feature type="transmembrane region" description="Helical" evidence="1">
    <location>
        <begin position="138"/>
        <end position="162"/>
    </location>
</feature>
<protein>
    <submittedName>
        <fullName evidence="2">Uncharacterized protein</fullName>
    </submittedName>
</protein>
<evidence type="ECO:0000313" key="2">
    <source>
        <dbReference type="EMBL" id="WFD01386.1"/>
    </source>
</evidence>
<proteinExistence type="predicted"/>
<accession>A0AAF0IUW1</accession>
<evidence type="ECO:0000256" key="1">
    <source>
        <dbReference type="SAM" id="Phobius"/>
    </source>
</evidence>
<keyword evidence="1" id="KW-0812">Transmembrane</keyword>
<organism evidence="2 3">
    <name type="scientific">Malassezia obtusa</name>
    <dbReference type="NCBI Taxonomy" id="76774"/>
    <lineage>
        <taxon>Eukaryota</taxon>
        <taxon>Fungi</taxon>
        <taxon>Dikarya</taxon>
        <taxon>Basidiomycota</taxon>
        <taxon>Ustilaginomycotina</taxon>
        <taxon>Malasseziomycetes</taxon>
        <taxon>Malasseziales</taxon>
        <taxon>Malasseziaceae</taxon>
        <taxon>Malassezia</taxon>
    </lineage>
</organism>
<keyword evidence="3" id="KW-1185">Reference proteome</keyword>
<evidence type="ECO:0000313" key="3">
    <source>
        <dbReference type="Proteomes" id="UP001214603"/>
    </source>
</evidence>
<sequence>MAAAQPQSAVRLSPYNVFWLLHVIMELPIGILAFISPYDLPYRHMTPTAVLLARVCDSLIQLLGSFLIASSVSCLLNFALPDFLPGKRAFAVQLLLFHAIVSSIFFQVDNNALQVQLPDFFAHQLHGDEILKRIPLKYIIGSLHGLLSLLITIWWQATIPLVKGAAQMAHAKTQ</sequence>
<gene>
    <name evidence="2" type="ORF">MOBT1_000049</name>
</gene>
<feature type="transmembrane region" description="Helical" evidence="1">
    <location>
        <begin position="58"/>
        <end position="78"/>
    </location>
</feature>
<dbReference type="AlphaFoldDB" id="A0AAF0IUW1"/>
<keyword evidence="1" id="KW-0472">Membrane</keyword>